<evidence type="ECO:0000256" key="7">
    <source>
        <dbReference type="ARBA" id="ARBA00022833"/>
    </source>
</evidence>
<evidence type="ECO:0000256" key="6">
    <source>
        <dbReference type="ARBA" id="ARBA00022771"/>
    </source>
</evidence>
<dbReference type="Gene3D" id="3.30.60.60">
    <property type="entry name" value="N-acetyl transferase-like"/>
    <property type="match status" value="1"/>
</dbReference>
<dbReference type="Gene3D" id="1.10.10.10">
    <property type="entry name" value="Winged helix-like DNA-binding domain superfamily/Winged helix DNA-binding domain"/>
    <property type="match status" value="1"/>
</dbReference>
<sequence length="691" mass="79663">MVRNTRYTSIRKANADVNVDDDGDVEDETIVTSEMETTPPVSTNPNVQFIVDGVRHRISAVKIKYDAMRFLNFERLLEARSESIISQTQKELVDFEARENSTEIRIPDVDDDIPFRGVVSGYKRYATNRTVPNLQDREFFRQLLLDAATAAFYNGNMLLGSHDKPDLKQPNTKMSNTKKPVIQTQSIEYIYIRRNEVKTWYTAPYPEEFNRNRVLYICEYCLKYMNSRYVFHRHMSKCRIHRPPGNEIYRDDKLSVWEVDGRENVVYCQNLCLLAKLFLNSKTLYYDVEPFVFYILTERDGETSNDNHFVGYFSKEKLNSSDYNLSCIITLPIYQRKGYGHFLMDFSYLLSRREFSQGTPEKPLSDLGLLTYRNFWKLKCAKTLLDLKNALLNQNDSLDKLTTVSIDDLANLTGMLPTDVILGLEELKVFYRCTDPNNNTRYAIKIKNWSRIEAIWNKWSQKGYQAVDPKKLVWKPLIFGPSGGVNAMGMVEPPALPPEAGRRLSEIQQDTNAVADVFGSHISMIKNFMRDDIEDPEDLEIATMKKILQREKVEDKDVVNGVDWTLCYTDPAEELANNHIPLESIKSQKPSSLPVNDIFVEDTIIAEDVEESSIVDSEYSEDEDYQSDLEPDAVSEEDETDNSAKELPKWSSRTSDVYNSSSGSSAYLSLSESESNGEMVQTTRMRRRNHR</sequence>
<evidence type="ECO:0000256" key="12">
    <source>
        <dbReference type="SAM" id="MobiDB-lite"/>
    </source>
</evidence>
<protein>
    <recommendedName>
        <fullName evidence="3 11">Histone acetyltransferase</fullName>
        <ecNumber evidence="3 11">2.3.1.48</ecNumber>
    </recommendedName>
</protein>
<dbReference type="PROSITE" id="PS51726">
    <property type="entry name" value="MYST_HAT"/>
    <property type="match status" value="1"/>
</dbReference>
<evidence type="ECO:0000256" key="1">
    <source>
        <dbReference type="ARBA" id="ARBA00004123"/>
    </source>
</evidence>
<comment type="subcellular location">
    <subcellularLocation>
        <location evidence="1 11">Nucleus</location>
    </subcellularLocation>
</comment>
<keyword evidence="8" id="KW-0156">Chromatin regulator</keyword>
<evidence type="ECO:0000256" key="10">
    <source>
        <dbReference type="ARBA" id="ARBA00023242"/>
    </source>
</evidence>
<comment type="similarity">
    <text evidence="2 11">Belongs to the MYST (SAS/MOZ) family.</text>
</comment>
<keyword evidence="7" id="KW-0862">Zinc</keyword>
<dbReference type="InterPro" id="IPR036388">
    <property type="entry name" value="WH-like_DNA-bd_sf"/>
</dbReference>
<comment type="catalytic activity">
    <reaction evidence="11">
        <text>L-lysyl-[protein] + acetyl-CoA = N(6)-acetyl-L-lysyl-[protein] + CoA + H(+)</text>
        <dbReference type="Rhea" id="RHEA:45948"/>
        <dbReference type="Rhea" id="RHEA-COMP:9752"/>
        <dbReference type="Rhea" id="RHEA-COMP:10731"/>
        <dbReference type="ChEBI" id="CHEBI:15378"/>
        <dbReference type="ChEBI" id="CHEBI:29969"/>
        <dbReference type="ChEBI" id="CHEBI:57287"/>
        <dbReference type="ChEBI" id="CHEBI:57288"/>
        <dbReference type="ChEBI" id="CHEBI:61930"/>
        <dbReference type="EC" id="2.3.1.48"/>
    </reaction>
</comment>
<keyword evidence="10 11" id="KW-0539">Nucleus</keyword>
<name>A0ABR4NNE7_9SACH</name>
<reference evidence="14 15" key="1">
    <citation type="submission" date="2024-05" db="EMBL/GenBank/DDBJ databases">
        <title>Long read based assembly of the Candida bracarensis genome reveals expanded adhesin content.</title>
        <authorList>
            <person name="Marcet-Houben M."/>
            <person name="Ksiezopolska E."/>
            <person name="Gabaldon T."/>
        </authorList>
    </citation>
    <scope>NUCLEOTIDE SEQUENCE [LARGE SCALE GENOMIC DNA]</scope>
    <source>
        <strain evidence="14 15">CBM6</strain>
    </source>
</reference>
<gene>
    <name evidence="14" type="ORF">RNJ44_02358</name>
</gene>
<dbReference type="Pfam" id="PF01853">
    <property type="entry name" value="MOZ_SAS"/>
    <property type="match status" value="1"/>
</dbReference>
<feature type="region of interest" description="Disordered" evidence="12">
    <location>
        <begin position="610"/>
        <end position="691"/>
    </location>
</feature>
<feature type="compositionally biased region" description="Acidic residues" evidence="12">
    <location>
        <begin position="610"/>
        <end position="641"/>
    </location>
</feature>
<keyword evidence="15" id="KW-1185">Reference proteome</keyword>
<evidence type="ECO:0000256" key="4">
    <source>
        <dbReference type="ARBA" id="ARBA00022679"/>
    </source>
</evidence>
<evidence type="ECO:0000256" key="11">
    <source>
        <dbReference type="RuleBase" id="RU361211"/>
    </source>
</evidence>
<dbReference type="PANTHER" id="PTHR10615">
    <property type="entry name" value="HISTONE ACETYLTRANSFERASE"/>
    <property type="match status" value="1"/>
</dbReference>
<dbReference type="InterPro" id="IPR050603">
    <property type="entry name" value="MYST_HAT"/>
</dbReference>
<keyword evidence="9" id="KW-0007">Acetylation</keyword>
<feature type="compositionally biased region" description="Low complexity" evidence="12">
    <location>
        <begin position="658"/>
        <end position="676"/>
    </location>
</feature>
<dbReference type="Pfam" id="PF17772">
    <property type="entry name" value="zf-MYST"/>
    <property type="match status" value="1"/>
</dbReference>
<dbReference type="InterPro" id="IPR002717">
    <property type="entry name" value="HAT_MYST-type"/>
</dbReference>
<dbReference type="SUPFAM" id="SSF55729">
    <property type="entry name" value="Acyl-CoA N-acyltransferases (Nat)"/>
    <property type="match status" value="1"/>
</dbReference>
<evidence type="ECO:0000313" key="14">
    <source>
        <dbReference type="EMBL" id="KAL3229271.1"/>
    </source>
</evidence>
<evidence type="ECO:0000256" key="5">
    <source>
        <dbReference type="ARBA" id="ARBA00022723"/>
    </source>
</evidence>
<proteinExistence type="inferred from homology"/>
<evidence type="ECO:0000256" key="9">
    <source>
        <dbReference type="ARBA" id="ARBA00022990"/>
    </source>
</evidence>
<dbReference type="Proteomes" id="UP001623330">
    <property type="component" value="Unassembled WGS sequence"/>
</dbReference>
<dbReference type="PANTHER" id="PTHR10615:SF161">
    <property type="entry name" value="HISTONE ACETYLTRANSFERASE KAT7"/>
    <property type="match status" value="1"/>
</dbReference>
<dbReference type="EMBL" id="JBEVYD010000012">
    <property type="protein sequence ID" value="KAL3229271.1"/>
    <property type="molecule type" value="Genomic_DNA"/>
</dbReference>
<evidence type="ECO:0000256" key="3">
    <source>
        <dbReference type="ARBA" id="ARBA00013184"/>
    </source>
</evidence>
<organism evidence="14 15">
    <name type="scientific">Nakaseomyces bracarensis</name>
    <dbReference type="NCBI Taxonomy" id="273131"/>
    <lineage>
        <taxon>Eukaryota</taxon>
        <taxon>Fungi</taxon>
        <taxon>Dikarya</taxon>
        <taxon>Ascomycota</taxon>
        <taxon>Saccharomycotina</taxon>
        <taxon>Saccharomycetes</taxon>
        <taxon>Saccharomycetales</taxon>
        <taxon>Saccharomycetaceae</taxon>
        <taxon>Nakaseomyces</taxon>
    </lineage>
</organism>
<dbReference type="InterPro" id="IPR040706">
    <property type="entry name" value="Zf-MYST"/>
</dbReference>
<keyword evidence="6" id="KW-0863">Zinc-finger</keyword>
<evidence type="ECO:0000313" key="15">
    <source>
        <dbReference type="Proteomes" id="UP001623330"/>
    </source>
</evidence>
<dbReference type="Gene3D" id="3.40.630.30">
    <property type="match status" value="1"/>
</dbReference>
<evidence type="ECO:0000256" key="8">
    <source>
        <dbReference type="ARBA" id="ARBA00022853"/>
    </source>
</evidence>
<accession>A0ABR4NNE7</accession>
<comment type="caution">
    <text evidence="14">The sequence shown here is derived from an EMBL/GenBank/DDBJ whole genome shotgun (WGS) entry which is preliminary data.</text>
</comment>
<dbReference type="InterPro" id="IPR016181">
    <property type="entry name" value="Acyl_CoA_acyltransferase"/>
</dbReference>
<feature type="domain" description="MYST-type HAT" evidence="13">
    <location>
        <begin position="182"/>
        <end position="476"/>
    </location>
</feature>
<keyword evidence="4" id="KW-0808">Transferase</keyword>
<evidence type="ECO:0000259" key="13">
    <source>
        <dbReference type="PROSITE" id="PS51726"/>
    </source>
</evidence>
<evidence type="ECO:0000256" key="2">
    <source>
        <dbReference type="ARBA" id="ARBA00010107"/>
    </source>
</evidence>
<keyword evidence="5" id="KW-0479">Metal-binding</keyword>
<dbReference type="EC" id="2.3.1.48" evidence="3 11"/>